<name>A0A383EUM7_9ZZZZ</name>
<organism evidence="1">
    <name type="scientific">marine metagenome</name>
    <dbReference type="NCBI Taxonomy" id="408172"/>
    <lineage>
        <taxon>unclassified sequences</taxon>
        <taxon>metagenomes</taxon>
        <taxon>ecological metagenomes</taxon>
    </lineage>
</organism>
<dbReference type="InterPro" id="IPR010869">
    <property type="entry name" value="DUF1501"/>
</dbReference>
<feature type="non-terminal residue" evidence="1">
    <location>
        <position position="229"/>
    </location>
</feature>
<dbReference type="AlphaFoldDB" id="A0A383EUM7"/>
<feature type="non-terminal residue" evidence="1">
    <location>
        <position position="1"/>
    </location>
</feature>
<accession>A0A383EUM7</accession>
<proteinExistence type="predicted"/>
<dbReference type="EMBL" id="UINC01228855">
    <property type="protein sequence ID" value="SVE60349.1"/>
    <property type="molecule type" value="Genomic_DNA"/>
</dbReference>
<protein>
    <recommendedName>
        <fullName evidence="2">DUF1501 domain-containing protein</fullName>
    </recommendedName>
</protein>
<evidence type="ECO:0000313" key="1">
    <source>
        <dbReference type="EMBL" id="SVE60349.1"/>
    </source>
</evidence>
<reference evidence="1" key="1">
    <citation type="submission" date="2018-05" db="EMBL/GenBank/DDBJ databases">
        <authorList>
            <person name="Lanie J.A."/>
            <person name="Ng W.-L."/>
            <person name="Kazmierczak K.M."/>
            <person name="Andrzejewski T.M."/>
            <person name="Davidsen T.M."/>
            <person name="Wayne K.J."/>
            <person name="Tettelin H."/>
            <person name="Glass J.I."/>
            <person name="Rusch D."/>
            <person name="Podicherti R."/>
            <person name="Tsui H.-C.T."/>
            <person name="Winkler M.E."/>
        </authorList>
    </citation>
    <scope>NUCLEOTIDE SEQUENCE</scope>
</reference>
<dbReference type="Pfam" id="PF07394">
    <property type="entry name" value="DUF1501"/>
    <property type="match status" value="1"/>
</dbReference>
<evidence type="ECO:0008006" key="2">
    <source>
        <dbReference type="Google" id="ProtNLM"/>
    </source>
</evidence>
<sequence length="229" mass="24288">GGHTYLSVTSGGNPMKAAMGAVCSRILGPNDPETAIPNNTLILPEAVQADLKLGSNFETGAIPTLTDPGSLGSSYSAFNPAGGGKAQENMKLSVSPERLADRRGLLGGLDSIKRNVDADGSLEGADHFGQQAFDLVTKGVGSAFDLSKEDPKTLAKYDTRPLFDARKLQRWGDMRRATNLLGLQMLMARRLCESGCSFVTVSDCGWDYHANNNSAKGMTGIYPMGDQVD</sequence>
<gene>
    <name evidence="1" type="ORF">METZ01_LOCUS513203</name>
</gene>